<dbReference type="Proteomes" id="UP000238836">
    <property type="component" value="Unassembled WGS sequence"/>
</dbReference>
<sequence>MLEDKRFDVRRIKEIHLIERIETFSDKSIPNTLRMNQRNTSHREN</sequence>
<proteinExistence type="predicted"/>
<reference evidence="1 2" key="1">
    <citation type="submission" date="2018-03" db="EMBL/GenBank/DDBJ databases">
        <title>Genomic Encyclopedia of Archaeal and Bacterial Type Strains, Phase II (KMG-II): from individual species to whole genera.</title>
        <authorList>
            <person name="Goeker M."/>
        </authorList>
    </citation>
    <scope>NUCLEOTIDE SEQUENCE [LARGE SCALE GENOMIC DNA]</scope>
    <source>
        <strain evidence="1 2">RHA1</strain>
    </source>
</reference>
<gene>
    <name evidence="1" type="ORF">CLV36_1062</name>
</gene>
<dbReference type="EMBL" id="PVTZ01000006">
    <property type="protein sequence ID" value="PRZ14242.1"/>
    <property type="molecule type" value="Genomic_DNA"/>
</dbReference>
<accession>A0ABX5ENV0</accession>
<organism evidence="1 2">
    <name type="scientific">Laceyella sediminis</name>
    <dbReference type="NCBI Taxonomy" id="573074"/>
    <lineage>
        <taxon>Bacteria</taxon>
        <taxon>Bacillati</taxon>
        <taxon>Bacillota</taxon>
        <taxon>Bacilli</taxon>
        <taxon>Bacillales</taxon>
        <taxon>Thermoactinomycetaceae</taxon>
        <taxon>Laceyella</taxon>
    </lineage>
</organism>
<name>A0ABX5ENV0_9BACL</name>
<comment type="caution">
    <text evidence="1">The sequence shown here is derived from an EMBL/GenBank/DDBJ whole genome shotgun (WGS) entry which is preliminary data.</text>
</comment>
<protein>
    <submittedName>
        <fullName evidence="1">Uncharacterized protein</fullName>
    </submittedName>
</protein>
<keyword evidence="2" id="KW-1185">Reference proteome</keyword>
<evidence type="ECO:0000313" key="2">
    <source>
        <dbReference type="Proteomes" id="UP000238836"/>
    </source>
</evidence>
<evidence type="ECO:0000313" key="1">
    <source>
        <dbReference type="EMBL" id="PRZ14242.1"/>
    </source>
</evidence>